<dbReference type="AlphaFoldDB" id="A0A383RN01"/>
<reference evidence="2" key="1">
    <citation type="submission" date="2018-08" db="EMBL/GenBank/DDBJ databases">
        <authorList>
            <person name="Blom J."/>
        </authorList>
    </citation>
    <scope>NUCLEOTIDE SEQUENCE [LARGE SCALE GENOMIC DNA]</scope>
    <source>
        <strain evidence="2">CCOS 865</strain>
    </source>
</reference>
<name>A0A383RN01_9PSED</name>
<sequence length="91" mass="10294">MSEITRTTNYRHARDSIKQEIQSSGNAVRLKPEDICLLNFHLSAVDDQLLDAYHQPTVGLILCGDRPDVNYALFNIINPWASAHVSPRTFL</sequence>
<organism evidence="1 2">
    <name type="scientific">Pseudomonas reidholzensis</name>
    <dbReference type="NCBI Taxonomy" id="1785162"/>
    <lineage>
        <taxon>Bacteria</taxon>
        <taxon>Pseudomonadati</taxon>
        <taxon>Pseudomonadota</taxon>
        <taxon>Gammaproteobacteria</taxon>
        <taxon>Pseudomonadales</taxon>
        <taxon>Pseudomonadaceae</taxon>
        <taxon>Pseudomonas</taxon>
    </lineage>
</organism>
<accession>A0A383RN01</accession>
<evidence type="ECO:0000313" key="1">
    <source>
        <dbReference type="EMBL" id="SYX88447.1"/>
    </source>
</evidence>
<evidence type="ECO:0000313" key="2">
    <source>
        <dbReference type="Proteomes" id="UP000263595"/>
    </source>
</evidence>
<dbReference type="EMBL" id="UNOZ01000003">
    <property type="protein sequence ID" value="SYX88447.1"/>
    <property type="molecule type" value="Genomic_DNA"/>
</dbReference>
<dbReference type="Proteomes" id="UP000263595">
    <property type="component" value="Unassembled WGS sequence"/>
</dbReference>
<protein>
    <submittedName>
        <fullName evidence="1">Uncharacterized protein</fullName>
    </submittedName>
</protein>
<proteinExistence type="predicted"/>
<keyword evidence="2" id="KW-1185">Reference proteome</keyword>
<gene>
    <name evidence="1" type="ORF">CCOS865_00676</name>
</gene>